<accession>A0A7R9KVM2</accession>
<dbReference type="OrthoDB" id="19501at2759"/>
<keyword evidence="9" id="KW-1185">Reference proteome</keyword>
<evidence type="ECO:0008006" key="10">
    <source>
        <dbReference type="Google" id="ProtNLM"/>
    </source>
</evidence>
<protein>
    <recommendedName>
        <fullName evidence="10">Poly [ADP-ribose] polymerase</fullName>
    </recommendedName>
</protein>
<evidence type="ECO:0000313" key="8">
    <source>
        <dbReference type="EMBL" id="CAD7629141.1"/>
    </source>
</evidence>
<feature type="domain" description="PARP16 N-terminal" evidence="7">
    <location>
        <begin position="20"/>
        <end position="94"/>
    </location>
</feature>
<proteinExistence type="inferred from homology"/>
<evidence type="ECO:0000259" key="6">
    <source>
        <dbReference type="Pfam" id="PF00644"/>
    </source>
</evidence>
<dbReference type="PANTHER" id="PTHR21328">
    <property type="entry name" value="POLY ADP-RIBOSE POLYMERASE FAMILY, MEMBER PARP"/>
    <property type="match status" value="1"/>
</dbReference>
<evidence type="ECO:0000313" key="9">
    <source>
        <dbReference type="Proteomes" id="UP000759131"/>
    </source>
</evidence>
<dbReference type="Proteomes" id="UP000759131">
    <property type="component" value="Unassembled WGS sequence"/>
</dbReference>
<evidence type="ECO:0000256" key="1">
    <source>
        <dbReference type="ARBA" id="ARBA00022676"/>
    </source>
</evidence>
<comment type="similarity">
    <text evidence="5">Belongs to the ARTD/PARP family.</text>
</comment>
<dbReference type="GO" id="GO:0016779">
    <property type="term" value="F:nucleotidyltransferase activity"/>
    <property type="evidence" value="ECO:0007669"/>
    <property type="project" value="UniProtKB-KW"/>
</dbReference>
<evidence type="ECO:0000256" key="5">
    <source>
        <dbReference type="ARBA" id="ARBA00024347"/>
    </source>
</evidence>
<evidence type="ECO:0000259" key="7">
    <source>
        <dbReference type="Pfam" id="PF18084"/>
    </source>
</evidence>
<dbReference type="Gene3D" id="3.90.228.10">
    <property type="match status" value="1"/>
</dbReference>
<evidence type="ECO:0000256" key="4">
    <source>
        <dbReference type="ARBA" id="ARBA00023027"/>
    </source>
</evidence>
<feature type="domain" description="PARP catalytic" evidence="6">
    <location>
        <begin position="110"/>
        <end position="220"/>
    </location>
</feature>
<sequence>MDGNDYKTCVLRLLGEKKSQTDQLGHELRISLLSAALNSYRCDSILKPFPNQYVTEEEKMFDFVKRDLNSIPALSELNEDYQMSDNCWQLLHWAITLGSFQLILRPISSQQITNILNENQSSMKNFKPTLIFEVVSQPKRSFMEAKERFGTFWAFHGSAVENFHSILHNGLVNCLNKRALYGSGTYVSSQLSVAIEFSPFGFGWNKSLLGKEISCVAVCQVLWSSLMSSIIGAQQLAAPAITIQYMPVLCLPSPCPLTTHFPPLLSTSLCFSFLL</sequence>
<dbReference type="InterPro" id="IPR051838">
    <property type="entry name" value="ARTD_PARP"/>
</dbReference>
<dbReference type="InterPro" id="IPR012317">
    <property type="entry name" value="Poly(ADP-ribose)pol_cat_dom"/>
</dbReference>
<name>A0A7R9KVM2_9ACAR</name>
<keyword evidence="1" id="KW-0328">Glycosyltransferase</keyword>
<organism evidence="8">
    <name type="scientific">Medioppia subpectinata</name>
    <dbReference type="NCBI Taxonomy" id="1979941"/>
    <lineage>
        <taxon>Eukaryota</taxon>
        <taxon>Metazoa</taxon>
        <taxon>Ecdysozoa</taxon>
        <taxon>Arthropoda</taxon>
        <taxon>Chelicerata</taxon>
        <taxon>Arachnida</taxon>
        <taxon>Acari</taxon>
        <taxon>Acariformes</taxon>
        <taxon>Sarcoptiformes</taxon>
        <taxon>Oribatida</taxon>
        <taxon>Brachypylina</taxon>
        <taxon>Oppioidea</taxon>
        <taxon>Oppiidae</taxon>
        <taxon>Medioppia</taxon>
    </lineage>
</organism>
<keyword evidence="2" id="KW-0808">Transferase</keyword>
<dbReference type="InterPro" id="IPR041400">
    <property type="entry name" value="PARP16_N"/>
</dbReference>
<dbReference type="EMBL" id="OC861075">
    <property type="protein sequence ID" value="CAD7629141.1"/>
    <property type="molecule type" value="Genomic_DNA"/>
</dbReference>
<evidence type="ECO:0000256" key="3">
    <source>
        <dbReference type="ARBA" id="ARBA00022695"/>
    </source>
</evidence>
<dbReference type="AlphaFoldDB" id="A0A7R9KVM2"/>
<dbReference type="Pfam" id="PF00644">
    <property type="entry name" value="PARP"/>
    <property type="match status" value="1"/>
</dbReference>
<gene>
    <name evidence="8" type="ORF">OSB1V03_LOCUS9558</name>
</gene>
<keyword evidence="3" id="KW-0548">Nucleotidyltransferase</keyword>
<reference evidence="8" key="1">
    <citation type="submission" date="2020-11" db="EMBL/GenBank/DDBJ databases">
        <authorList>
            <person name="Tran Van P."/>
        </authorList>
    </citation>
    <scope>NUCLEOTIDE SEQUENCE</scope>
</reference>
<dbReference type="Pfam" id="PF18084">
    <property type="entry name" value="ARTD15_N"/>
    <property type="match status" value="1"/>
</dbReference>
<dbReference type="GO" id="GO:0003950">
    <property type="term" value="F:NAD+ poly-ADP-ribosyltransferase activity"/>
    <property type="evidence" value="ECO:0007669"/>
    <property type="project" value="InterPro"/>
</dbReference>
<dbReference type="SUPFAM" id="SSF56399">
    <property type="entry name" value="ADP-ribosylation"/>
    <property type="match status" value="1"/>
</dbReference>
<evidence type="ECO:0000256" key="2">
    <source>
        <dbReference type="ARBA" id="ARBA00022679"/>
    </source>
</evidence>
<keyword evidence="4" id="KW-0520">NAD</keyword>
<dbReference type="EMBL" id="CAJPIZ010006500">
    <property type="protein sequence ID" value="CAG2109571.1"/>
    <property type="molecule type" value="Genomic_DNA"/>
</dbReference>